<name>A0A9W7BV60_9STRA</name>
<evidence type="ECO:0000313" key="3">
    <source>
        <dbReference type="Proteomes" id="UP001162640"/>
    </source>
</evidence>
<comment type="caution">
    <text evidence="2">The sequence shown here is derived from an EMBL/GenBank/DDBJ whole genome shotgun (WGS) entry which is preliminary data.</text>
</comment>
<organism evidence="2 3">
    <name type="scientific">Triparma laevis f. inornata</name>
    <dbReference type="NCBI Taxonomy" id="1714386"/>
    <lineage>
        <taxon>Eukaryota</taxon>
        <taxon>Sar</taxon>
        <taxon>Stramenopiles</taxon>
        <taxon>Ochrophyta</taxon>
        <taxon>Bolidophyceae</taxon>
        <taxon>Parmales</taxon>
        <taxon>Triparmaceae</taxon>
        <taxon>Triparma</taxon>
    </lineage>
</organism>
<feature type="coiled-coil region" evidence="1">
    <location>
        <begin position="35"/>
        <end position="62"/>
    </location>
</feature>
<evidence type="ECO:0000256" key="1">
    <source>
        <dbReference type="SAM" id="Coils"/>
    </source>
</evidence>
<evidence type="ECO:0000313" key="2">
    <source>
        <dbReference type="EMBL" id="GMH98066.1"/>
    </source>
</evidence>
<feature type="non-terminal residue" evidence="2">
    <location>
        <position position="1"/>
    </location>
</feature>
<feature type="coiled-coil region" evidence="1">
    <location>
        <begin position="95"/>
        <end position="157"/>
    </location>
</feature>
<proteinExistence type="predicted"/>
<dbReference type="EMBL" id="BLQM01000828">
    <property type="protein sequence ID" value="GMH98066.1"/>
    <property type="molecule type" value="Genomic_DNA"/>
</dbReference>
<keyword evidence="1" id="KW-0175">Coiled coil</keyword>
<gene>
    <name evidence="2" type="ORF">TL16_g13386</name>
</gene>
<accession>A0A9W7BV60</accession>
<protein>
    <submittedName>
        <fullName evidence="2">Uncharacterized protein</fullName>
    </submittedName>
</protein>
<reference evidence="3" key="1">
    <citation type="journal article" date="2023" name="Commun. Biol.">
        <title>Genome analysis of Parmales, the sister group of diatoms, reveals the evolutionary specialization of diatoms from phago-mixotrophs to photoautotrophs.</title>
        <authorList>
            <person name="Ban H."/>
            <person name="Sato S."/>
            <person name="Yoshikawa S."/>
            <person name="Yamada K."/>
            <person name="Nakamura Y."/>
            <person name="Ichinomiya M."/>
            <person name="Sato N."/>
            <person name="Blanc-Mathieu R."/>
            <person name="Endo H."/>
            <person name="Kuwata A."/>
            <person name="Ogata H."/>
        </authorList>
    </citation>
    <scope>NUCLEOTIDE SEQUENCE [LARGE SCALE GENOMIC DNA]</scope>
</reference>
<sequence>KDDAREVVRRSEGIGRKEEEFFKREGTLSERDVKLIEDERRLMNMERQLESREASVEGLEMKERELTVREMECSEREVTREDINGRNLIAVTKMKKDADAARAAAKEEIERLQAVETEFTTKMSMAEIDRKTCEDLLLAAKEELESLAIEREELLRGTEATNLELKGLREEVRVGKEQ</sequence>
<dbReference type="Proteomes" id="UP001162640">
    <property type="component" value="Unassembled WGS sequence"/>
</dbReference>
<feature type="non-terminal residue" evidence="2">
    <location>
        <position position="178"/>
    </location>
</feature>
<dbReference type="AlphaFoldDB" id="A0A9W7BV60"/>